<evidence type="ECO:0000256" key="1">
    <source>
        <dbReference type="SAM" id="MobiDB-lite"/>
    </source>
</evidence>
<organism evidence="2 3">
    <name type="scientific">Trichostrongylus colubriformis</name>
    <name type="common">Black scour worm</name>
    <dbReference type="NCBI Taxonomy" id="6319"/>
    <lineage>
        <taxon>Eukaryota</taxon>
        <taxon>Metazoa</taxon>
        <taxon>Ecdysozoa</taxon>
        <taxon>Nematoda</taxon>
        <taxon>Chromadorea</taxon>
        <taxon>Rhabditida</taxon>
        <taxon>Rhabditina</taxon>
        <taxon>Rhabditomorpha</taxon>
        <taxon>Strongyloidea</taxon>
        <taxon>Trichostrongylidae</taxon>
        <taxon>Trichostrongylus</taxon>
    </lineage>
</organism>
<evidence type="ECO:0000313" key="2">
    <source>
        <dbReference type="EMBL" id="KAK5974900.1"/>
    </source>
</evidence>
<dbReference type="AlphaFoldDB" id="A0AAN8FD89"/>
<sequence>GPSHAPQQNEGTTPMETDQSEVNKFRQAFQHCM</sequence>
<gene>
    <name evidence="2" type="ORF">GCK32_022609</name>
</gene>
<evidence type="ECO:0000313" key="3">
    <source>
        <dbReference type="Proteomes" id="UP001331761"/>
    </source>
</evidence>
<reference evidence="2 3" key="1">
    <citation type="submission" date="2019-10" db="EMBL/GenBank/DDBJ databases">
        <title>Assembly and Annotation for the nematode Trichostrongylus colubriformis.</title>
        <authorList>
            <person name="Martin J."/>
        </authorList>
    </citation>
    <scope>NUCLEOTIDE SEQUENCE [LARGE SCALE GENOMIC DNA]</scope>
    <source>
        <strain evidence="2">G859</strain>
        <tissue evidence="2">Whole worm</tissue>
    </source>
</reference>
<comment type="caution">
    <text evidence="2">The sequence shown here is derived from an EMBL/GenBank/DDBJ whole genome shotgun (WGS) entry which is preliminary data.</text>
</comment>
<name>A0AAN8FD89_TRICO</name>
<feature type="non-terminal residue" evidence="2">
    <location>
        <position position="1"/>
    </location>
</feature>
<dbReference type="EMBL" id="WIXE01013674">
    <property type="protein sequence ID" value="KAK5974900.1"/>
    <property type="molecule type" value="Genomic_DNA"/>
</dbReference>
<dbReference type="Proteomes" id="UP001331761">
    <property type="component" value="Unassembled WGS sequence"/>
</dbReference>
<protein>
    <submittedName>
        <fullName evidence="2">Uncharacterized protein</fullName>
    </submittedName>
</protein>
<accession>A0AAN8FD89</accession>
<proteinExistence type="predicted"/>
<keyword evidence="3" id="KW-1185">Reference proteome</keyword>
<feature type="region of interest" description="Disordered" evidence="1">
    <location>
        <begin position="1"/>
        <end position="21"/>
    </location>
</feature>